<dbReference type="STRING" id="1235591.CAK95_07045"/>
<name>A0A1W6ZNC5_9HYPH</name>
<sequence>MLRREGVSMSTKRDYYFPNTEELAPDEMRITALGTGRPFVRRAQANCSWLIELGNGDKFVWDFGSGSQVNFTALEIPHQDVTAYFATHLHADHVGDFAQVWIGSWAGGRSKPLVMYGPSGPEPKYGMKHFVQKQVESFAWDTDTRLGLLPDAGAEVEVHEFDFARTQVIYDRNGVVIKSFPAIHIYDGPVSFRLEWNGLCFVFSGDTTPSQFFVDNAKGADLMVHEAFNTVSQLMERSGYDERMAKGIGTIAHTAPSEVGHVFARTQPRHAVIYHFFNDFDTAGEMERDVRQGWQGPLSLAQDLMVFNVTKDEILVRMAVTPDHVWPNKKEHSSFLSGSRKQRLQMSRWLADQQLFPKF</sequence>
<gene>
    <name evidence="2" type="ORF">CAK95_07045</name>
</gene>
<dbReference type="Gene3D" id="3.60.15.10">
    <property type="entry name" value="Ribonuclease Z/Hydroxyacylglutathione hydrolase-like"/>
    <property type="match status" value="1"/>
</dbReference>
<proteinExistence type="predicted"/>
<dbReference type="NCBIfam" id="NF041257">
    <property type="entry name" value="GntH_guanitoxin"/>
    <property type="match status" value="1"/>
</dbReference>
<dbReference type="Proteomes" id="UP000194137">
    <property type="component" value="Chromosome"/>
</dbReference>
<dbReference type="Pfam" id="PF23023">
    <property type="entry name" value="Anti-Pycsar_Apyc1"/>
    <property type="match status" value="1"/>
</dbReference>
<dbReference type="KEGG" id="psin:CAK95_07045"/>
<dbReference type="PANTHER" id="PTHR46018:SF2">
    <property type="entry name" value="ZINC PHOSPHODIESTERASE ELAC PROTEIN 1"/>
    <property type="match status" value="1"/>
</dbReference>
<dbReference type="CDD" id="cd07719">
    <property type="entry name" value="arylsulfatase_AtsA-like_MBL-fold"/>
    <property type="match status" value="1"/>
</dbReference>
<protein>
    <submittedName>
        <fullName evidence="2">Uncharacterized protein</fullName>
    </submittedName>
</protein>
<dbReference type="AlphaFoldDB" id="A0A1W6ZNC5"/>
<keyword evidence="1" id="KW-0378">Hydrolase</keyword>
<dbReference type="PANTHER" id="PTHR46018">
    <property type="entry name" value="ZINC PHOSPHODIESTERASE ELAC PROTEIN 1"/>
    <property type="match status" value="1"/>
</dbReference>
<dbReference type="EMBL" id="CP021112">
    <property type="protein sequence ID" value="ARP98859.1"/>
    <property type="molecule type" value="Genomic_DNA"/>
</dbReference>
<keyword evidence="3" id="KW-1185">Reference proteome</keyword>
<dbReference type="InterPro" id="IPR036866">
    <property type="entry name" value="RibonucZ/Hydroxyglut_hydro"/>
</dbReference>
<reference evidence="2 3" key="1">
    <citation type="submission" date="2017-05" db="EMBL/GenBank/DDBJ databases">
        <title>Full genome sequence of Pseudorhodoplanes sinuspersici.</title>
        <authorList>
            <person name="Dastgheib S.M.M."/>
            <person name="Shavandi M."/>
            <person name="Tirandaz H."/>
        </authorList>
    </citation>
    <scope>NUCLEOTIDE SEQUENCE [LARGE SCALE GENOMIC DNA]</scope>
    <source>
        <strain evidence="2 3">RIPI110</strain>
    </source>
</reference>
<dbReference type="SUPFAM" id="SSF56281">
    <property type="entry name" value="Metallo-hydrolase/oxidoreductase"/>
    <property type="match status" value="1"/>
</dbReference>
<evidence type="ECO:0000313" key="2">
    <source>
        <dbReference type="EMBL" id="ARP98859.1"/>
    </source>
</evidence>
<accession>A0A1W6ZNC5</accession>
<evidence type="ECO:0000313" key="3">
    <source>
        <dbReference type="Proteomes" id="UP000194137"/>
    </source>
</evidence>
<dbReference type="InterPro" id="IPR044094">
    <property type="entry name" value="AtsA-like_MBL-fold"/>
</dbReference>
<dbReference type="GO" id="GO:0042781">
    <property type="term" value="F:3'-tRNA processing endoribonuclease activity"/>
    <property type="evidence" value="ECO:0007669"/>
    <property type="project" value="TreeGrafter"/>
</dbReference>
<organism evidence="2 3">
    <name type="scientific">Pseudorhodoplanes sinuspersici</name>
    <dbReference type="NCBI Taxonomy" id="1235591"/>
    <lineage>
        <taxon>Bacteria</taxon>
        <taxon>Pseudomonadati</taxon>
        <taxon>Pseudomonadota</taxon>
        <taxon>Alphaproteobacteria</taxon>
        <taxon>Hyphomicrobiales</taxon>
        <taxon>Pseudorhodoplanes</taxon>
    </lineage>
</organism>
<evidence type="ECO:0000256" key="1">
    <source>
        <dbReference type="ARBA" id="ARBA00022801"/>
    </source>
</evidence>